<evidence type="ECO:0000313" key="3">
    <source>
        <dbReference type="EMBL" id="MDR6218517.1"/>
    </source>
</evidence>
<accession>A0AAE3XBM6</accession>
<proteinExistence type="predicted"/>
<feature type="compositionally biased region" description="Polar residues" evidence="1">
    <location>
        <begin position="342"/>
        <end position="356"/>
    </location>
</feature>
<comment type="caution">
    <text evidence="3">The sequence shown here is derived from an EMBL/GenBank/DDBJ whole genome shotgun (WGS) entry which is preliminary data.</text>
</comment>
<feature type="signal peptide" evidence="2">
    <location>
        <begin position="1"/>
        <end position="25"/>
    </location>
</feature>
<name>A0AAE3XBM6_9DEIO</name>
<evidence type="ECO:0000256" key="1">
    <source>
        <dbReference type="SAM" id="MobiDB-lite"/>
    </source>
</evidence>
<evidence type="ECO:0000256" key="2">
    <source>
        <dbReference type="SAM" id="SignalP"/>
    </source>
</evidence>
<keyword evidence="2" id="KW-0732">Signal</keyword>
<gene>
    <name evidence="3" type="ORF">J2Y00_002080</name>
</gene>
<evidence type="ECO:0000313" key="4">
    <source>
        <dbReference type="Proteomes" id="UP001185331"/>
    </source>
</evidence>
<feature type="region of interest" description="Disordered" evidence="1">
    <location>
        <begin position="329"/>
        <end position="356"/>
    </location>
</feature>
<organism evidence="3 4">
    <name type="scientific">Deinococcus soli</name>
    <name type="common">ex Cha et al. 2016</name>
    <dbReference type="NCBI Taxonomy" id="1309411"/>
    <lineage>
        <taxon>Bacteria</taxon>
        <taxon>Thermotogati</taxon>
        <taxon>Deinococcota</taxon>
        <taxon>Deinococci</taxon>
        <taxon>Deinococcales</taxon>
        <taxon>Deinococcaceae</taxon>
        <taxon>Deinococcus</taxon>
    </lineage>
</organism>
<reference evidence="3" key="1">
    <citation type="submission" date="2023-07" db="EMBL/GenBank/DDBJ databases">
        <title>Sorghum-associated microbial communities from plants grown in Nebraska, USA.</title>
        <authorList>
            <person name="Schachtman D."/>
        </authorList>
    </citation>
    <scope>NUCLEOTIDE SEQUENCE</scope>
    <source>
        <strain evidence="3">BE330</strain>
    </source>
</reference>
<dbReference type="AlphaFoldDB" id="A0AAE3XBM6"/>
<sequence>MLNHRQLTMILVAGTFSATTSVAQAQSTQNQVQNNIRTVAGYLGQACDIARQVGSTSGTVGTIATNLGQSGIANIAGDIRGMASSLKFMCTLNEMTNYAATLADVDSWRDFGMETLNGWLQGGVSDAFGDTDATGLNAQVSALYSSLQNNVATFKANVRKIDQGYAVTKLIGDSTNSQDMLTTRMVLSNPSTAAVHIANVETAREALNNKLTNVALNKQSTDAQQTTEKQVEKVTETATDVIGNPVTSPGIADSLIAEARNAVSNRELQEINVRAMGELMKQGAVFSPAIVDSLSSLAKQQSITNYQLSAQADREYQKEIEEVEQFKEEVRSTLEDSRQETEATASSVNQAASAMKQTITTDQDALEELAQW</sequence>
<dbReference type="EMBL" id="JAVDQK010000004">
    <property type="protein sequence ID" value="MDR6218517.1"/>
    <property type="molecule type" value="Genomic_DNA"/>
</dbReference>
<dbReference type="Proteomes" id="UP001185331">
    <property type="component" value="Unassembled WGS sequence"/>
</dbReference>
<dbReference type="RefSeq" id="WP_309855077.1">
    <property type="nucleotide sequence ID" value="NZ_JAVDQJ010000005.1"/>
</dbReference>
<protein>
    <submittedName>
        <fullName evidence="3">Uncharacterized protein YukE</fullName>
    </submittedName>
</protein>
<feature type="compositionally biased region" description="Basic and acidic residues" evidence="1">
    <location>
        <begin position="329"/>
        <end position="341"/>
    </location>
</feature>
<feature type="chain" id="PRO_5042079549" evidence="2">
    <location>
        <begin position="26"/>
        <end position="372"/>
    </location>
</feature>